<dbReference type="Gene3D" id="3.40.50.720">
    <property type="entry name" value="NAD(P)-binding Rossmann-like Domain"/>
    <property type="match status" value="1"/>
</dbReference>
<name>A0A9W8S2G2_9HYPO</name>
<dbReference type="PANTHER" id="PTHR43157:SF31">
    <property type="entry name" value="PHOSPHATIDYLINOSITOL-GLYCAN BIOSYNTHESIS CLASS F PROTEIN"/>
    <property type="match status" value="1"/>
</dbReference>
<sequence>MSSNRYDPNPSMLWCIWQALRGTNNTTLQEVDVVDQNIQGKWIIITGANSGIGREAAKIFARLGAHLILACRDPPKHELHPHEVAQECLELSVAAGYRSTIEWWFLDMSDLASVEMFAQRWLKSGRTLDILCNNAGMSSYSQAPLITKDGFGIIHQVNFLSHVFLTLSLLESMAQSPEPRIVCTTSCHHFLGKYDLENFDGTMPTTKGNLYGNNKLYYQIWIGEFQRRLLNSTKFRHVTVNGVNPGYVNTDIWNDATRKGANSYSETFFKFLAYYLGISPTQGCLAIVHAAASIEFGPNAMSQGVGSSVSQGGGHYINRTWRAEPMPHCKDATIKAEVWDKVIAELTTKHWKLDVLGVL</sequence>
<accession>A0A9W8S2G2</accession>
<organism evidence="2 3">
    <name type="scientific">Fusarium torreyae</name>
    <dbReference type="NCBI Taxonomy" id="1237075"/>
    <lineage>
        <taxon>Eukaryota</taxon>
        <taxon>Fungi</taxon>
        <taxon>Dikarya</taxon>
        <taxon>Ascomycota</taxon>
        <taxon>Pezizomycotina</taxon>
        <taxon>Sordariomycetes</taxon>
        <taxon>Hypocreomycetidae</taxon>
        <taxon>Hypocreales</taxon>
        <taxon>Nectriaceae</taxon>
        <taxon>Fusarium</taxon>
    </lineage>
</organism>
<gene>
    <name evidence="2" type="ORF">NW762_006367</name>
</gene>
<proteinExistence type="predicted"/>
<evidence type="ECO:0000313" key="3">
    <source>
        <dbReference type="Proteomes" id="UP001152049"/>
    </source>
</evidence>
<evidence type="ECO:0008006" key="4">
    <source>
        <dbReference type="Google" id="ProtNLM"/>
    </source>
</evidence>
<evidence type="ECO:0000256" key="1">
    <source>
        <dbReference type="ARBA" id="ARBA00023002"/>
    </source>
</evidence>
<dbReference type="PRINTS" id="PR00081">
    <property type="entry name" value="GDHRDH"/>
</dbReference>
<dbReference type="Proteomes" id="UP001152049">
    <property type="component" value="Unassembled WGS sequence"/>
</dbReference>
<dbReference type="Pfam" id="PF00106">
    <property type="entry name" value="adh_short"/>
    <property type="match status" value="1"/>
</dbReference>
<dbReference type="InterPro" id="IPR036291">
    <property type="entry name" value="NAD(P)-bd_dom_sf"/>
</dbReference>
<dbReference type="EMBL" id="JAOQAZ010000010">
    <property type="protein sequence ID" value="KAJ4263548.1"/>
    <property type="molecule type" value="Genomic_DNA"/>
</dbReference>
<evidence type="ECO:0000313" key="2">
    <source>
        <dbReference type="EMBL" id="KAJ4263548.1"/>
    </source>
</evidence>
<reference evidence="2" key="1">
    <citation type="submission" date="2022-09" db="EMBL/GenBank/DDBJ databases">
        <title>Fusarium specimens isolated from Avocado Roots.</title>
        <authorList>
            <person name="Stajich J."/>
            <person name="Roper C."/>
            <person name="Heimlech-Rivalta G."/>
        </authorList>
    </citation>
    <scope>NUCLEOTIDE SEQUENCE</scope>
    <source>
        <strain evidence="2">CF00136</strain>
    </source>
</reference>
<dbReference type="SUPFAM" id="SSF51735">
    <property type="entry name" value="NAD(P)-binding Rossmann-fold domains"/>
    <property type="match status" value="1"/>
</dbReference>
<dbReference type="InterPro" id="IPR002347">
    <property type="entry name" value="SDR_fam"/>
</dbReference>
<keyword evidence="1" id="KW-0560">Oxidoreductase</keyword>
<protein>
    <recommendedName>
        <fullName evidence="4">Reductase</fullName>
    </recommendedName>
</protein>
<dbReference type="GO" id="GO:0016491">
    <property type="term" value="F:oxidoreductase activity"/>
    <property type="evidence" value="ECO:0007669"/>
    <property type="project" value="UniProtKB-KW"/>
</dbReference>
<dbReference type="OrthoDB" id="542013at2759"/>
<comment type="caution">
    <text evidence="2">The sequence shown here is derived from an EMBL/GenBank/DDBJ whole genome shotgun (WGS) entry which is preliminary data.</text>
</comment>
<dbReference type="PANTHER" id="PTHR43157">
    <property type="entry name" value="PHOSPHATIDYLINOSITOL-GLYCAN BIOSYNTHESIS CLASS F PROTEIN-RELATED"/>
    <property type="match status" value="1"/>
</dbReference>
<keyword evidence="3" id="KW-1185">Reference proteome</keyword>
<dbReference type="AlphaFoldDB" id="A0A9W8S2G2"/>